<dbReference type="InterPro" id="IPR039767">
    <property type="entry name" value="RALBP1"/>
</dbReference>
<dbReference type="InterPro" id="IPR008936">
    <property type="entry name" value="Rho_GTPase_activation_prot"/>
</dbReference>
<reference evidence="3 4" key="1">
    <citation type="submission" date="2024-05" db="EMBL/GenBank/DDBJ databases">
        <title>Genetic variation in Jamaican populations of the coffee berry borer (Hypothenemus hampei).</title>
        <authorList>
            <person name="Errbii M."/>
            <person name="Myrie A."/>
        </authorList>
    </citation>
    <scope>NUCLEOTIDE SEQUENCE [LARGE SCALE GENOMIC DNA]</scope>
    <source>
        <strain evidence="3">JA-Hopewell-2020-01-JO</strain>
        <tissue evidence="3">Whole body</tissue>
    </source>
</reference>
<dbReference type="PANTHER" id="PTHR12783">
    <property type="entry name" value="RALA BINDING PROTEIN 1 RALBP1"/>
    <property type="match status" value="1"/>
</dbReference>
<accession>A0ABD1EF99</accession>
<evidence type="ECO:0000259" key="2">
    <source>
        <dbReference type="PROSITE" id="PS50238"/>
    </source>
</evidence>
<dbReference type="PROSITE" id="PS50238">
    <property type="entry name" value="RHOGAP"/>
    <property type="match status" value="1"/>
</dbReference>
<dbReference type="Gene3D" id="1.20.58.90">
    <property type="match status" value="1"/>
</dbReference>
<proteinExistence type="predicted"/>
<dbReference type="SUPFAM" id="SSF48350">
    <property type="entry name" value="GTPase activation domain, GAP"/>
    <property type="match status" value="1"/>
</dbReference>
<feature type="compositionally biased region" description="Basic and acidic residues" evidence="1">
    <location>
        <begin position="17"/>
        <end position="53"/>
    </location>
</feature>
<dbReference type="Proteomes" id="UP001566132">
    <property type="component" value="Unassembled WGS sequence"/>
</dbReference>
<feature type="compositionally biased region" description="Acidic residues" evidence="1">
    <location>
        <begin position="1"/>
        <end position="10"/>
    </location>
</feature>
<dbReference type="GO" id="GO:0031267">
    <property type="term" value="F:small GTPase binding"/>
    <property type="evidence" value="ECO:0007669"/>
    <property type="project" value="UniProtKB-ARBA"/>
</dbReference>
<name>A0ABD1EF99_HYPHA</name>
<dbReference type="EMBL" id="JBDJPC010000008">
    <property type="protein sequence ID" value="KAL1493319.1"/>
    <property type="molecule type" value="Genomic_DNA"/>
</dbReference>
<feature type="compositionally biased region" description="Polar residues" evidence="1">
    <location>
        <begin position="437"/>
        <end position="455"/>
    </location>
</feature>
<evidence type="ECO:0000256" key="1">
    <source>
        <dbReference type="SAM" id="MobiDB-lite"/>
    </source>
</evidence>
<dbReference type="SMART" id="SM00324">
    <property type="entry name" value="RhoGAP"/>
    <property type="match status" value="1"/>
</dbReference>
<feature type="domain" description="Rho-GAP" evidence="2">
    <location>
        <begin position="129"/>
        <end position="313"/>
    </location>
</feature>
<dbReference type="InterPro" id="IPR000198">
    <property type="entry name" value="RhoGAP_dom"/>
</dbReference>
<keyword evidence="4" id="KW-1185">Reference proteome</keyword>
<dbReference type="AlphaFoldDB" id="A0ABD1EF99"/>
<evidence type="ECO:0000313" key="4">
    <source>
        <dbReference type="Proteomes" id="UP001566132"/>
    </source>
</evidence>
<evidence type="ECO:0000313" key="3">
    <source>
        <dbReference type="EMBL" id="KAL1493319.1"/>
    </source>
</evidence>
<organism evidence="3 4">
    <name type="scientific">Hypothenemus hampei</name>
    <name type="common">Coffee berry borer</name>
    <dbReference type="NCBI Taxonomy" id="57062"/>
    <lineage>
        <taxon>Eukaryota</taxon>
        <taxon>Metazoa</taxon>
        <taxon>Ecdysozoa</taxon>
        <taxon>Arthropoda</taxon>
        <taxon>Hexapoda</taxon>
        <taxon>Insecta</taxon>
        <taxon>Pterygota</taxon>
        <taxon>Neoptera</taxon>
        <taxon>Endopterygota</taxon>
        <taxon>Coleoptera</taxon>
        <taxon>Polyphaga</taxon>
        <taxon>Cucujiformia</taxon>
        <taxon>Curculionidae</taxon>
        <taxon>Scolytinae</taxon>
        <taxon>Hypothenemus</taxon>
    </lineage>
</organism>
<dbReference type="Pfam" id="PF00620">
    <property type="entry name" value="RhoGAP"/>
    <property type="match status" value="1"/>
</dbReference>
<comment type="caution">
    <text evidence="3">The sequence shown here is derived from an EMBL/GenBank/DDBJ whole genome shotgun (WGS) entry which is preliminary data.</text>
</comment>
<gene>
    <name evidence="3" type="ORF">ABEB36_011396</name>
</gene>
<feature type="compositionally biased region" description="Basic and acidic residues" evidence="1">
    <location>
        <begin position="391"/>
        <end position="418"/>
    </location>
</feature>
<feature type="region of interest" description="Disordered" evidence="1">
    <location>
        <begin position="1"/>
        <end position="53"/>
    </location>
</feature>
<dbReference type="PANTHER" id="PTHR12783:SF5">
    <property type="entry name" value="RALA-BINDING PROTEIN 1"/>
    <property type="match status" value="1"/>
</dbReference>
<feature type="region of interest" description="Disordered" evidence="1">
    <location>
        <begin position="380"/>
        <end position="464"/>
    </location>
</feature>
<protein>
    <recommendedName>
        <fullName evidence="2">Rho-GAP domain-containing protein</fullName>
    </recommendedName>
</protein>
<dbReference type="Gene3D" id="1.10.555.10">
    <property type="entry name" value="Rho GTPase activation protein"/>
    <property type="match status" value="1"/>
</dbReference>
<sequence length="578" mass="67057">MDFDNPDAMEDFPGLYRTEKRKGNDNEYNDDTEKASKKEMIIGKRKDKKDKDKGYAALEGESSDEASPCKAKKSKAFIFTKSKDKEHVKDKGEGSSAKNWPKKKVKLGFGKTTNAETRNIADALPIFGVDLKKACQRGKCHDGILIPLPVRECIDFIEETGLNYEYVYKTSGHRSKVAQIKKLYNSRQNVDLSMYEIPVVTSLLKGFLRDLPEPVFTVELLIRFEEAGAILNYHHREKYLRSLINSLPEENRTLLSFLIIHFHNVIQRDQVNKMNKQNLAQALNHSLHISSRLLKALLTHRIDLFPEEKITKYVPPLDASSSYPTDMVLIKEELSKLESALNLIHWEIQQGFCPSWRQDQLWEVQRLQTDLKRKLKKELSQVVGDHESEEETKLKRTEASLQQEKDEERFYSEPEKKGTSSATVSENYSDEECVEPNYQSPFVENTKTTTTLESSHSPDTKNGDLEEEFQKLSCRPHSQQIRTFQIKNKIMTNLIMNLEKSIANEYNEIEQYKTKLDKMVACKKKYRTKVPHNFENVRDLLFSENRMLEIKKLELVRKIVEVQEQCTDLKSKIILFSE</sequence>